<name>A0A1B6FJ32_9HEMI</name>
<sequence>MEDDEAYEFSHLCFSPNKDELRFIPDCDLISSGDTDSENDNCIRKPQKFNQLHPRGHIVFKLLNSVRTQFENTWEEATFRDDIVSVIPSFDLVNSMDSYIDPTSKMVQSNRKRRRGDALSDEELSDRQDKRVKRHSDDWKYKQVNRQEQAHAMSASESESSDEHLLDKKQSSERLNGYNTDHKNTNICNGHFSNNEDNSLSEQEVDLDMKHSNVSNNIDEDAHVSNQIDSEEEVESSEDTNSDNNRFIEPSPPGKQSRIKSNLKPVLENQNINTVQEKFYRTPKITEEDEEEISQFSSLLSESLLEKNNVWILQCPAQMDCSGLVNQCLDLNGSCQLAVGDTVFEAYSYKDRQDRLATLAVPSESNNFQLRQVPIAGNIIVEEAIQFNSKANFNIPEPPSYVELPENLRTRHPLLGLDYEKQPRTAPRLRSSPKKKKKRHEKKEICDLQDNLLEYPEETKIKKKKKKKHHSDDSN</sequence>
<dbReference type="InterPro" id="IPR013240">
    <property type="entry name" value="DNA-dir_RNA_pol1_su_RPA34"/>
</dbReference>
<dbReference type="AlphaFoldDB" id="A0A1B6FJ32"/>
<protein>
    <submittedName>
        <fullName evidence="2">Uncharacterized protein</fullName>
    </submittedName>
</protein>
<feature type="compositionally biased region" description="Basic residues" evidence="1">
    <location>
        <begin position="431"/>
        <end position="441"/>
    </location>
</feature>
<organism evidence="2">
    <name type="scientific">Cuerna arida</name>
    <dbReference type="NCBI Taxonomy" id="1464854"/>
    <lineage>
        <taxon>Eukaryota</taxon>
        <taxon>Metazoa</taxon>
        <taxon>Ecdysozoa</taxon>
        <taxon>Arthropoda</taxon>
        <taxon>Hexapoda</taxon>
        <taxon>Insecta</taxon>
        <taxon>Pterygota</taxon>
        <taxon>Neoptera</taxon>
        <taxon>Paraneoptera</taxon>
        <taxon>Hemiptera</taxon>
        <taxon>Auchenorrhyncha</taxon>
        <taxon>Membracoidea</taxon>
        <taxon>Cicadellidae</taxon>
        <taxon>Cicadellinae</taxon>
        <taxon>Proconiini</taxon>
        <taxon>Cuerna</taxon>
    </lineage>
</organism>
<gene>
    <name evidence="2" type="ORF">g.14563</name>
</gene>
<feature type="compositionally biased region" description="Basic and acidic residues" evidence="1">
    <location>
        <begin position="125"/>
        <end position="141"/>
    </location>
</feature>
<feature type="compositionally biased region" description="Acidic residues" evidence="1">
    <location>
        <begin position="229"/>
        <end position="241"/>
    </location>
</feature>
<feature type="region of interest" description="Disordered" evidence="1">
    <location>
        <begin position="415"/>
        <end position="449"/>
    </location>
</feature>
<feature type="region of interest" description="Disordered" evidence="1">
    <location>
        <begin position="217"/>
        <end position="261"/>
    </location>
</feature>
<feature type="region of interest" description="Disordered" evidence="1">
    <location>
        <begin position="103"/>
        <end position="203"/>
    </location>
</feature>
<dbReference type="Pfam" id="PF08208">
    <property type="entry name" value="RNA_polI_A34"/>
    <property type="match status" value="1"/>
</dbReference>
<reference evidence="2" key="1">
    <citation type="submission" date="2015-11" db="EMBL/GenBank/DDBJ databases">
        <title>De novo transcriptome assembly of four potential Pierce s Disease insect vectors from Arizona vineyards.</title>
        <authorList>
            <person name="Tassone E.E."/>
        </authorList>
    </citation>
    <scope>NUCLEOTIDE SEQUENCE</scope>
</reference>
<evidence type="ECO:0000313" key="2">
    <source>
        <dbReference type="EMBL" id="JAS50187.1"/>
    </source>
</evidence>
<feature type="region of interest" description="Disordered" evidence="1">
    <location>
        <begin position="456"/>
        <end position="475"/>
    </location>
</feature>
<dbReference type="EMBL" id="GECZ01019582">
    <property type="protein sequence ID" value="JAS50187.1"/>
    <property type="molecule type" value="Transcribed_RNA"/>
</dbReference>
<evidence type="ECO:0000256" key="1">
    <source>
        <dbReference type="SAM" id="MobiDB-lite"/>
    </source>
</evidence>
<feature type="compositionally biased region" description="Basic and acidic residues" evidence="1">
    <location>
        <begin position="161"/>
        <end position="172"/>
    </location>
</feature>
<proteinExistence type="predicted"/>
<dbReference type="GO" id="GO:0006360">
    <property type="term" value="P:transcription by RNA polymerase I"/>
    <property type="evidence" value="ECO:0007669"/>
    <property type="project" value="InterPro"/>
</dbReference>
<feature type="compositionally biased region" description="Polar residues" evidence="1">
    <location>
        <begin position="173"/>
        <end position="202"/>
    </location>
</feature>
<accession>A0A1B6FJ32</accession>